<organism evidence="1 2">
    <name type="scientific">Paractinoplanes pyxinae</name>
    <dbReference type="NCBI Taxonomy" id="2997416"/>
    <lineage>
        <taxon>Bacteria</taxon>
        <taxon>Bacillati</taxon>
        <taxon>Actinomycetota</taxon>
        <taxon>Actinomycetes</taxon>
        <taxon>Micromonosporales</taxon>
        <taxon>Micromonosporaceae</taxon>
        <taxon>Paractinoplanes</taxon>
    </lineage>
</organism>
<keyword evidence="2" id="KW-1185">Reference proteome</keyword>
<accession>A0ABT4BI28</accession>
<evidence type="ECO:0000313" key="2">
    <source>
        <dbReference type="Proteomes" id="UP001151002"/>
    </source>
</evidence>
<reference evidence="1" key="1">
    <citation type="submission" date="2022-11" db="EMBL/GenBank/DDBJ databases">
        <authorList>
            <person name="Somphong A."/>
            <person name="Phongsopitanun W."/>
        </authorList>
    </citation>
    <scope>NUCLEOTIDE SEQUENCE</scope>
    <source>
        <strain evidence="1">Pm04-4</strain>
    </source>
</reference>
<gene>
    <name evidence="1" type="ORF">OWR29_46470</name>
</gene>
<dbReference type="RefSeq" id="WP_267570115.1">
    <property type="nucleotide sequence ID" value="NZ_JAPNTZ010000027.1"/>
</dbReference>
<sequence>MDAFLDSQRLGALEAGMTAEGKPVGELHDAVLSAIQAPIDSLIDPGVQVRPGVAVDRWDVPDRDRAILKAFGLPRGPLLAPAPQDAEEPLLTPNIAGEPEGLLANADDRLYLLGVYGSDFDAALTIRPGVVAGSGRVLGIRGRPLTVADIHPQLQPYHPDLYHPAVCYFNASLTAFVEIAWRWFTAVTIIRAHPEPSPNDGVEQAERYHAELDRCRSTFLAGMTKIDPTLTDNEPNSMWVETFLDD</sequence>
<dbReference type="InterPro" id="IPR025851">
    <property type="entry name" value="SUKH-4"/>
</dbReference>
<comment type="caution">
    <text evidence="1">The sequence shown here is derived from an EMBL/GenBank/DDBJ whole genome shotgun (WGS) entry which is preliminary data.</text>
</comment>
<proteinExistence type="predicted"/>
<dbReference type="Pfam" id="PF14435">
    <property type="entry name" value="SUKH-4"/>
    <property type="match status" value="1"/>
</dbReference>
<protein>
    <submittedName>
        <fullName evidence="1">SUKH-4 family immunity protein</fullName>
    </submittedName>
</protein>
<dbReference type="Proteomes" id="UP001151002">
    <property type="component" value="Unassembled WGS sequence"/>
</dbReference>
<name>A0ABT4BI28_9ACTN</name>
<evidence type="ECO:0000313" key="1">
    <source>
        <dbReference type="EMBL" id="MCY1145495.1"/>
    </source>
</evidence>
<dbReference type="EMBL" id="JAPNTZ010000027">
    <property type="protein sequence ID" value="MCY1145495.1"/>
    <property type="molecule type" value="Genomic_DNA"/>
</dbReference>